<keyword evidence="1" id="KW-1133">Transmembrane helix</keyword>
<protein>
    <submittedName>
        <fullName evidence="2">Uncharacterized protein</fullName>
    </submittedName>
</protein>
<feature type="transmembrane region" description="Helical" evidence="1">
    <location>
        <begin position="37"/>
        <end position="62"/>
    </location>
</feature>
<dbReference type="AlphaFoldDB" id="X0SGQ3"/>
<feature type="non-terminal residue" evidence="2">
    <location>
        <position position="1"/>
    </location>
</feature>
<keyword evidence="1" id="KW-0472">Membrane</keyword>
<evidence type="ECO:0000256" key="1">
    <source>
        <dbReference type="SAM" id="Phobius"/>
    </source>
</evidence>
<comment type="caution">
    <text evidence="2">The sequence shown here is derived from an EMBL/GenBank/DDBJ whole genome shotgun (WGS) entry which is preliminary data.</text>
</comment>
<feature type="transmembrane region" description="Helical" evidence="1">
    <location>
        <begin position="6"/>
        <end position="25"/>
    </location>
</feature>
<evidence type="ECO:0000313" key="2">
    <source>
        <dbReference type="EMBL" id="GAF74301.1"/>
    </source>
</evidence>
<accession>X0SGQ3</accession>
<keyword evidence="1" id="KW-0812">Transmembrane</keyword>
<proteinExistence type="predicted"/>
<name>X0SGQ3_9ZZZZ</name>
<dbReference type="EMBL" id="BARS01006830">
    <property type="protein sequence ID" value="GAF74301.1"/>
    <property type="molecule type" value="Genomic_DNA"/>
</dbReference>
<reference evidence="2" key="1">
    <citation type="journal article" date="2014" name="Front. Microbiol.">
        <title>High frequency of phylogenetically diverse reductive dehalogenase-homologous genes in deep subseafloor sedimentary metagenomes.</title>
        <authorList>
            <person name="Kawai M."/>
            <person name="Futagami T."/>
            <person name="Toyoda A."/>
            <person name="Takaki Y."/>
            <person name="Nishi S."/>
            <person name="Hori S."/>
            <person name="Arai W."/>
            <person name="Tsubouchi T."/>
            <person name="Morono Y."/>
            <person name="Uchiyama I."/>
            <person name="Ito T."/>
            <person name="Fujiyama A."/>
            <person name="Inagaki F."/>
            <person name="Takami H."/>
        </authorList>
    </citation>
    <scope>NUCLEOTIDE SEQUENCE</scope>
    <source>
        <strain evidence="2">Expedition CK06-06</strain>
    </source>
</reference>
<sequence length="64" mass="6804">ANPQSMLWLLPLAAAIAIIYKATKLPTITAGNFIKEAAILFGSIIVFIIIAALTLHSLAWLITG</sequence>
<gene>
    <name evidence="2" type="ORF">S01H1_13237</name>
</gene>
<organism evidence="2">
    <name type="scientific">marine sediment metagenome</name>
    <dbReference type="NCBI Taxonomy" id="412755"/>
    <lineage>
        <taxon>unclassified sequences</taxon>
        <taxon>metagenomes</taxon>
        <taxon>ecological metagenomes</taxon>
    </lineage>
</organism>